<dbReference type="GO" id="GO:0097367">
    <property type="term" value="F:carbohydrate derivative binding"/>
    <property type="evidence" value="ECO:0007669"/>
    <property type="project" value="InterPro"/>
</dbReference>
<evidence type="ECO:0000313" key="3">
    <source>
        <dbReference type="EMBL" id="SFM21143.1"/>
    </source>
</evidence>
<dbReference type="NCBIfam" id="NF002805">
    <property type="entry name" value="PRK02947.1"/>
    <property type="match status" value="1"/>
</dbReference>
<dbReference type="AlphaFoldDB" id="A0A1I4P1B2"/>
<dbReference type="Gene3D" id="3.40.50.10490">
    <property type="entry name" value="Glucose-6-phosphate isomerase like protein, domain 1"/>
    <property type="match status" value="1"/>
</dbReference>
<dbReference type="PANTHER" id="PTHR30390">
    <property type="entry name" value="SEDOHEPTULOSE 7-PHOSPHATE ISOMERASE / DNAA INITIATOR-ASSOCIATING FACTOR FOR REPLICATION INITIATION"/>
    <property type="match status" value="1"/>
</dbReference>
<dbReference type="InterPro" id="IPR022951">
    <property type="entry name" value="UPF0309"/>
</dbReference>
<dbReference type="InterPro" id="IPR050099">
    <property type="entry name" value="SIS_GmhA/DiaA_subfam"/>
</dbReference>
<evidence type="ECO:0000256" key="1">
    <source>
        <dbReference type="HAMAP-Rule" id="MF_01240"/>
    </source>
</evidence>
<dbReference type="InterPro" id="IPR001347">
    <property type="entry name" value="SIS_dom"/>
</dbReference>
<dbReference type="EMBL" id="FOTY01000022">
    <property type="protein sequence ID" value="SFM21143.1"/>
    <property type="molecule type" value="Genomic_DNA"/>
</dbReference>
<evidence type="ECO:0000313" key="4">
    <source>
        <dbReference type="Proteomes" id="UP000199668"/>
    </source>
</evidence>
<protein>
    <recommendedName>
        <fullName evidence="1">UPF0309 protein SAMN04488054_12213</fullName>
    </recommendedName>
</protein>
<reference evidence="3 4" key="1">
    <citation type="submission" date="2016-10" db="EMBL/GenBank/DDBJ databases">
        <authorList>
            <person name="de Groot N.N."/>
        </authorList>
    </citation>
    <scope>NUCLEOTIDE SEQUENCE [LARGE SCALE GENOMIC DNA]</scope>
    <source>
        <strain evidence="3 4">CGMCC 1.6134</strain>
    </source>
</reference>
<gene>
    <name evidence="3" type="ORF">SAMN04488054_12213</name>
</gene>
<dbReference type="SUPFAM" id="SSF53697">
    <property type="entry name" value="SIS domain"/>
    <property type="match status" value="1"/>
</dbReference>
<evidence type="ECO:0000259" key="2">
    <source>
        <dbReference type="PROSITE" id="PS51464"/>
    </source>
</evidence>
<name>A0A1I4P1B2_9BACI</name>
<dbReference type="PROSITE" id="PS51464">
    <property type="entry name" value="SIS"/>
    <property type="match status" value="1"/>
</dbReference>
<feature type="domain" description="SIS" evidence="2">
    <location>
        <begin position="30"/>
        <end position="213"/>
    </location>
</feature>
<dbReference type="InterPro" id="IPR046348">
    <property type="entry name" value="SIS_dom_sf"/>
</dbReference>
<dbReference type="STRING" id="266892.SAMN04488054_12213"/>
<keyword evidence="4" id="KW-1185">Reference proteome</keyword>
<dbReference type="CDD" id="cd05013">
    <property type="entry name" value="SIS_RpiR"/>
    <property type="match status" value="1"/>
</dbReference>
<dbReference type="GO" id="GO:1901135">
    <property type="term" value="P:carbohydrate derivative metabolic process"/>
    <property type="evidence" value="ECO:0007669"/>
    <property type="project" value="InterPro"/>
</dbReference>
<dbReference type="HAMAP" id="MF_01240">
    <property type="entry name" value="UPF0309"/>
    <property type="match status" value="1"/>
</dbReference>
<sequence length="243" mass="27072">MFRYMEEVQKDLELLQENQAESMKKAVEYLAETISNDGIIHVFGAGHSHLLSEEVFYRSGGLVPVNPLLEESLMLHEGAVQASRNERKHHYIRDFLNQHSLEPGDALIVISTSGRNPVPIDAAEYGKEKGLTVIAITSIDYSKSQPSRHESGRRLYESVDMVLDNLCRRGDALLTHPNVPEPYAATSTVIGAVILQTMFAGVIEHLAENGEEPPVFLSGNVDGADEHNQNLVEKYKERIPLLK</sequence>
<organism evidence="3 4">
    <name type="scientific">Salibacterium qingdaonense</name>
    <dbReference type="NCBI Taxonomy" id="266892"/>
    <lineage>
        <taxon>Bacteria</taxon>
        <taxon>Bacillati</taxon>
        <taxon>Bacillota</taxon>
        <taxon>Bacilli</taxon>
        <taxon>Bacillales</taxon>
        <taxon>Bacillaceae</taxon>
    </lineage>
</organism>
<keyword evidence="3" id="KW-0413">Isomerase</keyword>
<accession>A0A1I4P1B2</accession>
<dbReference type="Pfam" id="PF13580">
    <property type="entry name" value="SIS_2"/>
    <property type="match status" value="1"/>
</dbReference>
<comment type="similarity">
    <text evidence="1">Belongs to the UPF0309 family.</text>
</comment>
<dbReference type="Proteomes" id="UP000199668">
    <property type="component" value="Unassembled WGS sequence"/>
</dbReference>
<dbReference type="PANTHER" id="PTHR30390:SF7">
    <property type="entry name" value="PHOSPHOHEPTOSE ISOMERASE"/>
    <property type="match status" value="1"/>
</dbReference>
<proteinExistence type="inferred from homology"/>
<dbReference type="GO" id="GO:0016853">
    <property type="term" value="F:isomerase activity"/>
    <property type="evidence" value="ECO:0007669"/>
    <property type="project" value="UniProtKB-KW"/>
</dbReference>
<dbReference type="InterPro" id="IPR035472">
    <property type="entry name" value="RpiR-like_SIS"/>
</dbReference>